<accession>A0A2S4RQJ5</accession>
<organism evidence="1 2">
    <name type="scientific">Citrobacter amalonaticus</name>
    <dbReference type="NCBI Taxonomy" id="35703"/>
    <lineage>
        <taxon>Bacteria</taxon>
        <taxon>Pseudomonadati</taxon>
        <taxon>Pseudomonadota</taxon>
        <taxon>Gammaproteobacteria</taxon>
        <taxon>Enterobacterales</taxon>
        <taxon>Enterobacteriaceae</taxon>
        <taxon>Citrobacter</taxon>
    </lineage>
</organism>
<dbReference type="AlphaFoldDB" id="A0A2S4RQJ5"/>
<dbReference type="EMBL" id="PQLX01000015">
    <property type="protein sequence ID" value="POU60196.1"/>
    <property type="molecule type" value="Genomic_DNA"/>
</dbReference>
<protein>
    <submittedName>
        <fullName evidence="1">Uncharacterized protein</fullName>
    </submittedName>
</protein>
<evidence type="ECO:0000313" key="1">
    <source>
        <dbReference type="EMBL" id="POU60196.1"/>
    </source>
</evidence>
<reference evidence="1 2" key="1">
    <citation type="submission" date="2018-01" db="EMBL/GenBank/DDBJ databases">
        <title>Complete genome sequences of 14 Citrobacter spp. isolated from plant in Canada.</title>
        <authorList>
            <person name="Bhandare S.G."/>
            <person name="Colavecchio A."/>
            <person name="Jeukens J."/>
            <person name="Emond-Rheault J.-G."/>
            <person name="Freschi L."/>
            <person name="Hamel J."/>
            <person name="Kukavica-Ibrulj I."/>
            <person name="Levesque R."/>
            <person name="Goodridge L."/>
        </authorList>
    </citation>
    <scope>NUCLEOTIDE SEQUENCE [LARGE SCALE GENOMIC DNA]</scope>
    <source>
        <strain evidence="1 2">S1285</strain>
    </source>
</reference>
<gene>
    <name evidence="1" type="ORF">C3430_25835</name>
</gene>
<proteinExistence type="predicted"/>
<evidence type="ECO:0000313" key="2">
    <source>
        <dbReference type="Proteomes" id="UP000237003"/>
    </source>
</evidence>
<sequence>MITVFSASPFHQDQTKFHAYLFSVPAIDPLLTFRVFYPAYRNPDVALGVCEGKRLLAYFSGVQDMVWSEM</sequence>
<dbReference type="Proteomes" id="UP000237003">
    <property type="component" value="Unassembled WGS sequence"/>
</dbReference>
<comment type="caution">
    <text evidence="1">The sequence shown here is derived from an EMBL/GenBank/DDBJ whole genome shotgun (WGS) entry which is preliminary data.</text>
</comment>
<name>A0A2S4RQJ5_CITAM</name>